<evidence type="ECO:0000313" key="4">
    <source>
        <dbReference type="Proteomes" id="UP001417504"/>
    </source>
</evidence>
<evidence type="ECO:0000259" key="2">
    <source>
        <dbReference type="Pfam" id="PF22776"/>
    </source>
</evidence>
<gene>
    <name evidence="3" type="ORF">Sjap_010973</name>
</gene>
<dbReference type="Pfam" id="PF22776">
    <property type="entry name" value="K_trans_C"/>
    <property type="match status" value="1"/>
</dbReference>
<dbReference type="GO" id="GO:0016020">
    <property type="term" value="C:membrane"/>
    <property type="evidence" value="ECO:0007669"/>
    <property type="project" value="InterPro"/>
</dbReference>
<keyword evidence="1" id="KW-0472">Membrane</keyword>
<protein>
    <recommendedName>
        <fullName evidence="2">K+ potassium transporter C-terminal domain-containing protein</fullName>
    </recommendedName>
</protein>
<sequence length="476" mass="55267">MSSDCFSDDGECDSMFYELAAYRWELADNSTSFRKVNQSAKSAASESKKWRVDVTRADLWIEGHKNKKGRPHSDEIAKIVQQSNPPNLCGKKCKIFDWLCTSKLVGEGEIETDNPMHLMDGIPIGGGIYLVYVERVFDPNVFLWRNQNNWTTLDNALDEIIPWLKEAIAEYHIMVELLCFSDGSDDCYSLTARFDNIDKGNYLLLNFVTTLLFVMYVWHYVQVRRHAFDVEKKVSTEYLFTLGSDLNITRVPGIGLLCAELTQGIPSTFFHFLSNLPALRSVLVFISMKHLAVNMVPTDERFLLKRIGPNDYKMYRCIVRYGYGDKRLESEEFENLLMEHLRLFIRSEFWMKSMEDGNGDAVRDVGEEQEEEIEFLEKSRNLLELKENKYLLGEFLKFKRKNDDISELRNVKRSKVSHSKFQMLYFARDYRNEGTSASDFKELIVRSNTKVLFQPYNSSKVRKFKLSSIISLSLSA</sequence>
<accession>A0AAP0JCG9</accession>
<dbReference type="GO" id="GO:0015079">
    <property type="term" value="F:potassium ion transmembrane transporter activity"/>
    <property type="evidence" value="ECO:0007669"/>
    <property type="project" value="InterPro"/>
</dbReference>
<feature type="transmembrane region" description="Helical" evidence="1">
    <location>
        <begin position="202"/>
        <end position="221"/>
    </location>
</feature>
<dbReference type="PANTHER" id="PTHR30540:SF109">
    <property type="entry name" value="POTASSIUM TRANSPORTER"/>
    <property type="match status" value="1"/>
</dbReference>
<dbReference type="EMBL" id="JBBNAE010000004">
    <property type="protein sequence ID" value="KAK9130486.1"/>
    <property type="molecule type" value="Genomic_DNA"/>
</dbReference>
<dbReference type="InterPro" id="IPR053952">
    <property type="entry name" value="K_trans_C"/>
</dbReference>
<keyword evidence="4" id="KW-1185">Reference proteome</keyword>
<dbReference type="AlphaFoldDB" id="A0AAP0JCG9"/>
<dbReference type="PANTHER" id="PTHR30540">
    <property type="entry name" value="OSMOTIC STRESS POTASSIUM TRANSPORTER"/>
    <property type="match status" value="1"/>
</dbReference>
<dbReference type="InterPro" id="IPR003855">
    <property type="entry name" value="K+_transporter"/>
</dbReference>
<evidence type="ECO:0000256" key="1">
    <source>
        <dbReference type="SAM" id="Phobius"/>
    </source>
</evidence>
<name>A0AAP0JCG9_9MAGN</name>
<evidence type="ECO:0000313" key="3">
    <source>
        <dbReference type="EMBL" id="KAK9130486.1"/>
    </source>
</evidence>
<keyword evidence="1" id="KW-0812">Transmembrane</keyword>
<feature type="domain" description="K+ potassium transporter C-terminal" evidence="2">
    <location>
        <begin position="252"/>
        <end position="342"/>
    </location>
</feature>
<proteinExistence type="predicted"/>
<keyword evidence="1" id="KW-1133">Transmembrane helix</keyword>
<dbReference type="Proteomes" id="UP001417504">
    <property type="component" value="Unassembled WGS sequence"/>
</dbReference>
<reference evidence="3 4" key="1">
    <citation type="submission" date="2024-01" db="EMBL/GenBank/DDBJ databases">
        <title>Genome assemblies of Stephania.</title>
        <authorList>
            <person name="Yang L."/>
        </authorList>
    </citation>
    <scope>NUCLEOTIDE SEQUENCE [LARGE SCALE GENOMIC DNA]</scope>
    <source>
        <strain evidence="3">QJT</strain>
        <tissue evidence="3">Leaf</tissue>
    </source>
</reference>
<comment type="caution">
    <text evidence="3">The sequence shown here is derived from an EMBL/GenBank/DDBJ whole genome shotgun (WGS) entry which is preliminary data.</text>
</comment>
<organism evidence="3 4">
    <name type="scientific">Stephania japonica</name>
    <dbReference type="NCBI Taxonomy" id="461633"/>
    <lineage>
        <taxon>Eukaryota</taxon>
        <taxon>Viridiplantae</taxon>
        <taxon>Streptophyta</taxon>
        <taxon>Embryophyta</taxon>
        <taxon>Tracheophyta</taxon>
        <taxon>Spermatophyta</taxon>
        <taxon>Magnoliopsida</taxon>
        <taxon>Ranunculales</taxon>
        <taxon>Menispermaceae</taxon>
        <taxon>Menispermoideae</taxon>
        <taxon>Cissampelideae</taxon>
        <taxon>Stephania</taxon>
    </lineage>
</organism>